<reference evidence="3" key="1">
    <citation type="submission" date="2022-12" db="EMBL/GenBank/DDBJ databases">
        <authorList>
            <person name="Webb A."/>
        </authorList>
    </citation>
    <scope>NUCLEOTIDE SEQUENCE</scope>
    <source>
        <strain evidence="3">Hp1</strain>
    </source>
</reference>
<protein>
    <recommendedName>
        <fullName evidence="2">PH domain-containing protein</fullName>
    </recommendedName>
</protein>
<sequence>MTRQGYLIVYNKRSRPTVCYLSLEDGFLRQYATPACNMCLSELQLSGCKVDVRAQHRADGAPNSFYLELRKVFVSDRSYTLGAAQRIDFTASSSDDRQAWGKALFSWQRFYWCEPTAEPPAKSAPASATRRQLEELLATHFVRPQQPATGPSISFTTATQPLAFLRRNAQSLRRSLVLTMTSSAVNARKPKDSSDWTTDCRKVKVGLAKVERPQAVESGRATTVTPRQVPTTHCGCS</sequence>
<dbReference type="Gene3D" id="2.30.29.30">
    <property type="entry name" value="Pleckstrin-homology domain (PH domain)/Phosphotyrosine-binding domain (PTB)"/>
    <property type="match status" value="1"/>
</dbReference>
<name>A0AAV0UGY4_HYABA</name>
<keyword evidence="4" id="KW-1185">Reference proteome</keyword>
<dbReference type="EMBL" id="CANTFL010001260">
    <property type="protein sequence ID" value="CAI5735428.1"/>
    <property type="molecule type" value="Genomic_DNA"/>
</dbReference>
<feature type="domain" description="PH" evidence="2">
    <location>
        <begin position="1"/>
        <end position="111"/>
    </location>
</feature>
<dbReference type="AlphaFoldDB" id="A0AAV0UGY4"/>
<feature type="compositionally biased region" description="Polar residues" evidence="1">
    <location>
        <begin position="220"/>
        <end position="231"/>
    </location>
</feature>
<accession>A0AAV0UGY4</accession>
<organism evidence="3 4">
    <name type="scientific">Hyaloperonospora brassicae</name>
    <name type="common">Brassica downy mildew</name>
    <name type="synonym">Peronospora brassicae</name>
    <dbReference type="NCBI Taxonomy" id="162125"/>
    <lineage>
        <taxon>Eukaryota</taxon>
        <taxon>Sar</taxon>
        <taxon>Stramenopiles</taxon>
        <taxon>Oomycota</taxon>
        <taxon>Peronosporomycetes</taxon>
        <taxon>Peronosporales</taxon>
        <taxon>Peronosporaceae</taxon>
        <taxon>Hyaloperonospora</taxon>
    </lineage>
</organism>
<dbReference type="InterPro" id="IPR001849">
    <property type="entry name" value="PH_domain"/>
</dbReference>
<evidence type="ECO:0000259" key="2">
    <source>
        <dbReference type="SMART" id="SM00233"/>
    </source>
</evidence>
<gene>
    <name evidence="3" type="ORF">HBR001_LOCUS6486</name>
</gene>
<evidence type="ECO:0000256" key="1">
    <source>
        <dbReference type="SAM" id="MobiDB-lite"/>
    </source>
</evidence>
<dbReference type="CDD" id="cd00821">
    <property type="entry name" value="PH"/>
    <property type="match status" value="1"/>
</dbReference>
<proteinExistence type="predicted"/>
<dbReference type="SUPFAM" id="SSF50729">
    <property type="entry name" value="PH domain-like"/>
    <property type="match status" value="1"/>
</dbReference>
<dbReference type="Proteomes" id="UP001162031">
    <property type="component" value="Unassembled WGS sequence"/>
</dbReference>
<dbReference type="InterPro" id="IPR011993">
    <property type="entry name" value="PH-like_dom_sf"/>
</dbReference>
<evidence type="ECO:0000313" key="3">
    <source>
        <dbReference type="EMBL" id="CAI5735428.1"/>
    </source>
</evidence>
<dbReference type="SMART" id="SM00233">
    <property type="entry name" value="PH"/>
    <property type="match status" value="1"/>
</dbReference>
<feature type="region of interest" description="Disordered" evidence="1">
    <location>
        <begin position="214"/>
        <end position="237"/>
    </location>
</feature>
<evidence type="ECO:0000313" key="4">
    <source>
        <dbReference type="Proteomes" id="UP001162031"/>
    </source>
</evidence>
<comment type="caution">
    <text evidence="3">The sequence shown here is derived from an EMBL/GenBank/DDBJ whole genome shotgun (WGS) entry which is preliminary data.</text>
</comment>